<dbReference type="SUPFAM" id="SSF109604">
    <property type="entry name" value="HD-domain/PDEase-like"/>
    <property type="match status" value="1"/>
</dbReference>
<evidence type="ECO:0000256" key="6">
    <source>
        <dbReference type="ARBA" id="ARBA00049417"/>
    </source>
</evidence>
<dbReference type="PANTHER" id="PTHR35795:SF1">
    <property type="entry name" value="BIS(5'-NUCLEOSYL)-TETRAPHOSPHATASE, SYMMETRICAL"/>
    <property type="match status" value="1"/>
</dbReference>
<dbReference type="OrthoDB" id="5295945at2"/>
<dbReference type="EMBL" id="SWOV01000013">
    <property type="protein sequence ID" value="NFF87546.1"/>
    <property type="molecule type" value="Genomic_DNA"/>
</dbReference>
<dbReference type="AlphaFoldDB" id="A0A0L9Y6H9"/>
<dbReference type="PROSITE" id="PS51831">
    <property type="entry name" value="HD"/>
    <property type="match status" value="1"/>
</dbReference>
<comment type="caution">
    <text evidence="8">The sequence shown here is derived from an EMBL/GenBank/DDBJ whole genome shotgun (WGS) entry which is preliminary data.</text>
</comment>
<dbReference type="Gene3D" id="1.10.3210.10">
    <property type="entry name" value="Hypothetical protein af1432"/>
    <property type="match status" value="1"/>
</dbReference>
<keyword evidence="3" id="KW-0547">Nucleotide-binding</keyword>
<dbReference type="CDD" id="cd00077">
    <property type="entry name" value="HDc"/>
    <property type="match status" value="1"/>
</dbReference>
<evidence type="ECO:0000256" key="3">
    <source>
        <dbReference type="ARBA" id="ARBA00022741"/>
    </source>
</evidence>
<dbReference type="RefSeq" id="WP_012450279.1">
    <property type="nucleotide sequence ID" value="NZ_CP010520.1"/>
</dbReference>
<keyword evidence="4" id="KW-0378">Hydrolase</keyword>
<sequence>MLSIEEIKLYLKENLNSNRYNHTLGVGETAKKLAEVNKISIEKAEIAALAHDVAKNLSLQKMQSIIEKNNIELTNTEKENSNLWHSIIAPIEAKNKLKIDDEDILDAVRWHTTGKENMSILTKIIYIADMIEPGRDFPGVEKIRQTTFENLDEGVLLGLTESMKDLLNRNLIIDLNTIKARNYFLLKETMC</sequence>
<evidence type="ECO:0000313" key="9">
    <source>
        <dbReference type="EMBL" id="NFN33915.1"/>
    </source>
</evidence>
<dbReference type="InterPro" id="IPR005249">
    <property type="entry name" value="YqeK"/>
</dbReference>
<comment type="catalytic activity">
    <reaction evidence="6">
        <text>P(1),P(4)-bis(5'-adenosyl) tetraphosphate + H2O = 2 ADP + 2 H(+)</text>
        <dbReference type="Rhea" id="RHEA:24252"/>
        <dbReference type="ChEBI" id="CHEBI:15377"/>
        <dbReference type="ChEBI" id="CHEBI:15378"/>
        <dbReference type="ChEBI" id="CHEBI:58141"/>
        <dbReference type="ChEBI" id="CHEBI:456216"/>
        <dbReference type="EC" id="3.6.1.41"/>
    </reaction>
</comment>
<evidence type="ECO:0000256" key="1">
    <source>
        <dbReference type="ARBA" id="ARBA00012506"/>
    </source>
</evidence>
<dbReference type="GO" id="GO:0000166">
    <property type="term" value="F:nucleotide binding"/>
    <property type="evidence" value="ECO:0007669"/>
    <property type="project" value="UniProtKB-KW"/>
</dbReference>
<dbReference type="PANTHER" id="PTHR35795">
    <property type="entry name" value="SLR1885 PROTEIN"/>
    <property type="match status" value="1"/>
</dbReference>
<name>A0A0L9Y6H9_CLOBO</name>
<dbReference type="InterPro" id="IPR051094">
    <property type="entry name" value="Diverse_Catalytic_Enzymes"/>
</dbReference>
<dbReference type="EMBL" id="SWVK01000002">
    <property type="protein sequence ID" value="NFN33915.1"/>
    <property type="molecule type" value="Genomic_DNA"/>
</dbReference>
<proteinExistence type="predicted"/>
<feature type="domain" description="HD" evidence="7">
    <location>
        <begin position="19"/>
        <end position="134"/>
    </location>
</feature>
<organism evidence="8 11">
    <name type="scientific">Clostridium botulinum</name>
    <dbReference type="NCBI Taxonomy" id="1491"/>
    <lineage>
        <taxon>Bacteria</taxon>
        <taxon>Bacillati</taxon>
        <taxon>Bacillota</taxon>
        <taxon>Clostridia</taxon>
        <taxon>Eubacteriales</taxon>
        <taxon>Clostridiaceae</taxon>
        <taxon>Clostridium</taxon>
    </lineage>
</organism>
<dbReference type="Proteomes" id="UP000473681">
    <property type="component" value="Unassembled WGS sequence"/>
</dbReference>
<evidence type="ECO:0000256" key="2">
    <source>
        <dbReference type="ARBA" id="ARBA00022723"/>
    </source>
</evidence>
<reference evidence="10 11" key="1">
    <citation type="submission" date="2019-04" db="EMBL/GenBank/DDBJ databases">
        <title>Genome sequencing of Clostridium botulinum Groups I-IV and Clostridium butyricum.</title>
        <authorList>
            <person name="Brunt J."/>
            <person name="Van Vliet A.H.M."/>
            <person name="Stringer S.C."/>
            <person name="Carter A.T."/>
            <person name="Peck M.W."/>
        </authorList>
    </citation>
    <scope>NUCLEOTIDE SEQUENCE [LARGE SCALE GENOMIC DNA]</scope>
    <source>
        <strain evidence="8 11">1605</strain>
        <strain evidence="9 10">CB-K-33E</strain>
    </source>
</reference>
<dbReference type="InterPro" id="IPR003607">
    <property type="entry name" value="HD/PDEase_dom"/>
</dbReference>
<protein>
    <recommendedName>
        <fullName evidence="1">bis(5'-nucleosyl)-tetraphosphatase (symmetrical)</fullName>
        <ecNumber evidence="1">3.6.1.41</ecNumber>
    </recommendedName>
</protein>
<evidence type="ECO:0000313" key="8">
    <source>
        <dbReference type="EMBL" id="NFF87546.1"/>
    </source>
</evidence>
<evidence type="ECO:0000256" key="4">
    <source>
        <dbReference type="ARBA" id="ARBA00022801"/>
    </source>
</evidence>
<accession>A0A0L9Y6H9</accession>
<keyword evidence="2" id="KW-0479">Metal-binding</keyword>
<dbReference type="GO" id="GO:0008803">
    <property type="term" value="F:bis(5'-nucleosyl)-tetraphosphatase (symmetrical) activity"/>
    <property type="evidence" value="ECO:0007669"/>
    <property type="project" value="UniProtKB-EC"/>
</dbReference>
<dbReference type="GO" id="GO:0046872">
    <property type="term" value="F:metal ion binding"/>
    <property type="evidence" value="ECO:0007669"/>
    <property type="project" value="UniProtKB-KW"/>
</dbReference>
<evidence type="ECO:0000313" key="11">
    <source>
        <dbReference type="Proteomes" id="UP000476820"/>
    </source>
</evidence>
<keyword evidence="5" id="KW-0408">Iron</keyword>
<dbReference type="NCBIfam" id="TIGR00488">
    <property type="entry name" value="bis(5'-nucleosyl)-tetraphosphatase (symmetrical) YqeK"/>
    <property type="match status" value="1"/>
</dbReference>
<evidence type="ECO:0000313" key="10">
    <source>
        <dbReference type="Proteomes" id="UP000473681"/>
    </source>
</evidence>
<evidence type="ECO:0000259" key="7">
    <source>
        <dbReference type="PROSITE" id="PS51831"/>
    </source>
</evidence>
<gene>
    <name evidence="8" type="ORF">FC774_06630</name>
    <name evidence="9" type="ORF">FDB51_01970</name>
</gene>
<dbReference type="Proteomes" id="UP000476820">
    <property type="component" value="Unassembled WGS sequence"/>
</dbReference>
<dbReference type="SMART" id="SM00471">
    <property type="entry name" value="HDc"/>
    <property type="match status" value="1"/>
</dbReference>
<dbReference type="InterPro" id="IPR006674">
    <property type="entry name" value="HD_domain"/>
</dbReference>
<dbReference type="EC" id="3.6.1.41" evidence="1"/>
<evidence type="ECO:0000256" key="5">
    <source>
        <dbReference type="ARBA" id="ARBA00023004"/>
    </source>
</evidence>
<dbReference type="Pfam" id="PF01966">
    <property type="entry name" value="HD"/>
    <property type="match status" value="1"/>
</dbReference>